<dbReference type="RefSeq" id="WP_198480364.1">
    <property type="nucleotide sequence ID" value="NZ_CP066022.1"/>
</dbReference>
<protein>
    <submittedName>
        <fullName evidence="11">RNA polymerase factor sigma-54</fullName>
    </submittedName>
</protein>
<dbReference type="Gene3D" id="1.10.10.1330">
    <property type="entry name" value="RNA polymerase sigma-54 factor, core-binding domain"/>
    <property type="match status" value="1"/>
</dbReference>
<dbReference type="PIRSF" id="PIRSF000774">
    <property type="entry name" value="RpoN"/>
    <property type="match status" value="1"/>
</dbReference>
<sequence>MDNKLNIIEKQKLIQSLKLSQMMKLSINILKMSITELNNFIEKEISKDLGVSVELNYSNQESYNNEKEPEINYLADEKNFFQILEEQLSYFKIETKIKKICVFIINNLNKKGYLELSKIEIKDILEASDKELDEAFDVIHNLEPYGVGAYSLEECLKIQLKVKNLIDDKLFLFIDNYLYLLADKKYDLIKEKLNINDEQLFNYIDIIKSLNPIPSRGYSVGKVKKIIPDIFVETKKDEVFYEINRASIPQINVKDKINDKYYKKLNEIVSCIEKRFETLDKIMEIIIREQKSFFLSQGKETNTLKISDVASELNFSPSTVSRAVKEKYIKTDFGIISLRKLFNLDSTVFLYQQKILEYIENENKEQPFSDQDIVNLLEKEGIKIARRTVTKYREKLGYKSSHKRKKY</sequence>
<feature type="domain" description="RNA polymerase sigma factor 54 DNA-binding" evidence="9">
    <location>
        <begin position="259"/>
        <end position="406"/>
    </location>
</feature>
<dbReference type="Proteomes" id="UP000595577">
    <property type="component" value="Chromosome"/>
</dbReference>
<dbReference type="PROSITE" id="PS50044">
    <property type="entry name" value="SIGMA54_3"/>
    <property type="match status" value="1"/>
</dbReference>
<evidence type="ECO:0000256" key="2">
    <source>
        <dbReference type="ARBA" id="ARBA00022478"/>
    </source>
</evidence>
<dbReference type="EMBL" id="CP066022">
    <property type="protein sequence ID" value="QQB73548.1"/>
    <property type="molecule type" value="Genomic_DNA"/>
</dbReference>
<dbReference type="GO" id="GO:0000428">
    <property type="term" value="C:DNA-directed RNA polymerase complex"/>
    <property type="evidence" value="ECO:0007669"/>
    <property type="project" value="UniProtKB-KW"/>
</dbReference>
<evidence type="ECO:0000256" key="5">
    <source>
        <dbReference type="ARBA" id="ARBA00023015"/>
    </source>
</evidence>
<proteinExistence type="inferred from homology"/>
<dbReference type="GO" id="GO:0016987">
    <property type="term" value="F:sigma factor activity"/>
    <property type="evidence" value="ECO:0007669"/>
    <property type="project" value="UniProtKB-KW"/>
</dbReference>
<dbReference type="PANTHER" id="PTHR32248">
    <property type="entry name" value="RNA POLYMERASE SIGMA-54 FACTOR"/>
    <property type="match status" value="1"/>
</dbReference>
<dbReference type="PROSITE" id="PS00718">
    <property type="entry name" value="SIGMA54_2"/>
    <property type="match status" value="1"/>
</dbReference>
<evidence type="ECO:0000259" key="10">
    <source>
        <dbReference type="Pfam" id="PF04963"/>
    </source>
</evidence>
<evidence type="ECO:0000313" key="12">
    <source>
        <dbReference type="Proteomes" id="UP000595577"/>
    </source>
</evidence>
<dbReference type="AlphaFoldDB" id="A0A7T4FN47"/>
<organism evidence="11 12">
    <name type="scientific">Fusobacterium canifelinum</name>
    <dbReference type="NCBI Taxonomy" id="285729"/>
    <lineage>
        <taxon>Bacteria</taxon>
        <taxon>Fusobacteriati</taxon>
        <taxon>Fusobacteriota</taxon>
        <taxon>Fusobacteriia</taxon>
        <taxon>Fusobacteriales</taxon>
        <taxon>Fusobacteriaceae</taxon>
        <taxon>Fusobacterium</taxon>
    </lineage>
</organism>
<dbReference type="GO" id="GO:0006352">
    <property type="term" value="P:DNA-templated transcription initiation"/>
    <property type="evidence" value="ECO:0007669"/>
    <property type="project" value="InterPro"/>
</dbReference>
<evidence type="ECO:0000256" key="7">
    <source>
        <dbReference type="ARBA" id="ARBA00023125"/>
    </source>
</evidence>
<dbReference type="InterPro" id="IPR000394">
    <property type="entry name" value="RNA_pol_sigma_54"/>
</dbReference>
<dbReference type="GO" id="GO:0001216">
    <property type="term" value="F:DNA-binding transcription activator activity"/>
    <property type="evidence" value="ECO:0007669"/>
    <property type="project" value="InterPro"/>
</dbReference>
<evidence type="ECO:0000313" key="11">
    <source>
        <dbReference type="EMBL" id="QQB73548.1"/>
    </source>
</evidence>
<evidence type="ECO:0000259" key="9">
    <source>
        <dbReference type="Pfam" id="PF04552"/>
    </source>
</evidence>
<dbReference type="Gene3D" id="1.10.10.60">
    <property type="entry name" value="Homeodomain-like"/>
    <property type="match status" value="1"/>
</dbReference>
<keyword evidence="7" id="KW-0238">DNA-binding</keyword>
<dbReference type="GO" id="GO:0003677">
    <property type="term" value="F:DNA binding"/>
    <property type="evidence" value="ECO:0007669"/>
    <property type="project" value="UniProtKB-KW"/>
</dbReference>
<dbReference type="NCBIfam" id="TIGR02395">
    <property type="entry name" value="rpoN_sigma"/>
    <property type="match status" value="1"/>
</dbReference>
<dbReference type="Pfam" id="PF04552">
    <property type="entry name" value="Sigma54_DBD"/>
    <property type="match status" value="1"/>
</dbReference>
<gene>
    <name evidence="11" type="primary">rpoN</name>
    <name evidence="11" type="ORF">I6H56_09500</name>
</gene>
<keyword evidence="3" id="KW-0808">Transferase</keyword>
<dbReference type="PRINTS" id="PR00045">
    <property type="entry name" value="SIGMA54FCT"/>
</dbReference>
<keyword evidence="2" id="KW-0240">DNA-directed RNA polymerase</keyword>
<comment type="similarity">
    <text evidence="1">Belongs to the sigma-54 factor family.</text>
</comment>
<keyword evidence="5" id="KW-0805">Transcription regulation</keyword>
<evidence type="ECO:0000256" key="8">
    <source>
        <dbReference type="ARBA" id="ARBA00023163"/>
    </source>
</evidence>
<keyword evidence="4" id="KW-0548">Nucleotidyltransferase</keyword>
<dbReference type="InterPro" id="IPR007046">
    <property type="entry name" value="RNA_pol_sigma_54_core-bd"/>
</dbReference>
<accession>A0A7T4FN47</accession>
<feature type="domain" description="RNA polymerase sigma factor 54 core-binding" evidence="10">
    <location>
        <begin position="73"/>
        <end position="255"/>
    </location>
</feature>
<name>A0A7T4FN47_9FUSO</name>
<dbReference type="InterPro" id="IPR038709">
    <property type="entry name" value="RpoN_core-bd_sf"/>
</dbReference>
<evidence type="ECO:0000256" key="4">
    <source>
        <dbReference type="ARBA" id="ARBA00022695"/>
    </source>
</evidence>
<evidence type="ECO:0000256" key="3">
    <source>
        <dbReference type="ARBA" id="ARBA00022679"/>
    </source>
</evidence>
<dbReference type="Pfam" id="PF04963">
    <property type="entry name" value="Sigma54_CBD"/>
    <property type="match status" value="1"/>
</dbReference>
<dbReference type="InterPro" id="IPR007634">
    <property type="entry name" value="RNA_pol_sigma_54_DNA-bd"/>
</dbReference>
<reference evidence="11 12" key="1">
    <citation type="submission" date="2020-12" db="EMBL/GenBank/DDBJ databases">
        <title>FDA dAtabase for Regulatory Grade micrObial Sequences (FDA-ARGOS): Supporting development and validation of Infectious Disease Dx tests.</title>
        <authorList>
            <person name="Sproer C."/>
            <person name="Gronow S."/>
            <person name="Severitt S."/>
            <person name="Schroder I."/>
            <person name="Tallon L."/>
            <person name="Sadzewicz L."/>
            <person name="Zhao X."/>
            <person name="Boylan J."/>
            <person name="Ott S."/>
            <person name="Bowen H."/>
            <person name="Vavikolanu K."/>
            <person name="Mehta A."/>
            <person name="Aluvathingal J."/>
            <person name="Nadendla S."/>
            <person name="Lowell S."/>
            <person name="Myers T."/>
            <person name="Yan Y."/>
            <person name="Sichtig H."/>
        </authorList>
    </citation>
    <scope>NUCLEOTIDE SEQUENCE [LARGE SCALE GENOMIC DNA]</scope>
    <source>
        <strain evidence="11 12">FDAARGOS_999</strain>
    </source>
</reference>
<evidence type="ECO:0000256" key="1">
    <source>
        <dbReference type="ARBA" id="ARBA00008798"/>
    </source>
</evidence>
<evidence type="ECO:0000256" key="6">
    <source>
        <dbReference type="ARBA" id="ARBA00023082"/>
    </source>
</evidence>
<dbReference type="PANTHER" id="PTHR32248:SF4">
    <property type="entry name" value="RNA POLYMERASE SIGMA-54 FACTOR"/>
    <property type="match status" value="1"/>
</dbReference>
<keyword evidence="6" id="KW-0731">Sigma factor</keyword>
<dbReference type="GO" id="GO:0016779">
    <property type="term" value="F:nucleotidyltransferase activity"/>
    <property type="evidence" value="ECO:0007669"/>
    <property type="project" value="UniProtKB-KW"/>
</dbReference>
<dbReference type="Pfam" id="PF00309">
    <property type="entry name" value="Sigma54_AID"/>
    <property type="match status" value="1"/>
</dbReference>
<keyword evidence="8" id="KW-0804">Transcription</keyword>